<gene>
    <name evidence="2" type="ORF">CSW23_07810</name>
</gene>
<dbReference type="AlphaFoldDB" id="A0A430V1A9"/>
<dbReference type="Proteomes" id="UP000288073">
    <property type="component" value="Unassembled WGS sequence"/>
</dbReference>
<feature type="domain" description="PDZ" evidence="1">
    <location>
        <begin position="16"/>
        <end position="63"/>
    </location>
</feature>
<protein>
    <submittedName>
        <fullName evidence="2">Serine protease</fullName>
    </submittedName>
</protein>
<feature type="non-terminal residue" evidence="2">
    <location>
        <position position="1"/>
    </location>
</feature>
<reference evidence="2 3" key="1">
    <citation type="journal article" date="2019" name="Extremophiles">
        <title>Biogeography of thermophiles and predominance of Thermus scotoductus in domestic water heaters.</title>
        <authorList>
            <person name="Wilpiszeski R.L."/>
            <person name="Zhang Z."/>
            <person name="House C.H."/>
        </authorList>
    </citation>
    <scope>NUCLEOTIDE SEQUENCE [LARGE SCALE GENOMIC DNA]</scope>
    <source>
        <strain evidence="2 3">10_S10</strain>
    </source>
</reference>
<accession>A0A430V1A9</accession>
<sequence>AAHQAGLRGLEAGGVPDVILEVNGVKVNSFEDLLREVRRHQVGDRIRLSVRRGGEVLQVEVELAPFPGR</sequence>
<dbReference type="InterPro" id="IPR036034">
    <property type="entry name" value="PDZ_sf"/>
</dbReference>
<dbReference type="EMBL" id="PEMN01000235">
    <property type="protein sequence ID" value="RTI16204.1"/>
    <property type="molecule type" value="Genomic_DNA"/>
</dbReference>
<dbReference type="Gene3D" id="2.30.42.10">
    <property type="match status" value="1"/>
</dbReference>
<dbReference type="GO" id="GO:0008233">
    <property type="term" value="F:peptidase activity"/>
    <property type="evidence" value="ECO:0007669"/>
    <property type="project" value="UniProtKB-KW"/>
</dbReference>
<proteinExistence type="predicted"/>
<keyword evidence="2" id="KW-0645">Protease</keyword>
<evidence type="ECO:0000313" key="2">
    <source>
        <dbReference type="EMBL" id="RTI16204.1"/>
    </source>
</evidence>
<organism evidence="2 3">
    <name type="scientific">Thermus scotoductus</name>
    <dbReference type="NCBI Taxonomy" id="37636"/>
    <lineage>
        <taxon>Bacteria</taxon>
        <taxon>Thermotogati</taxon>
        <taxon>Deinococcota</taxon>
        <taxon>Deinococci</taxon>
        <taxon>Thermales</taxon>
        <taxon>Thermaceae</taxon>
        <taxon>Thermus</taxon>
    </lineage>
</organism>
<evidence type="ECO:0000313" key="3">
    <source>
        <dbReference type="Proteomes" id="UP000288073"/>
    </source>
</evidence>
<dbReference type="RefSeq" id="WP_126206733.1">
    <property type="nucleotide sequence ID" value="NZ_PEMN01000235.1"/>
</dbReference>
<keyword evidence="2" id="KW-0378">Hydrolase</keyword>
<dbReference type="InterPro" id="IPR001478">
    <property type="entry name" value="PDZ"/>
</dbReference>
<dbReference type="GO" id="GO:0006508">
    <property type="term" value="P:proteolysis"/>
    <property type="evidence" value="ECO:0007669"/>
    <property type="project" value="UniProtKB-KW"/>
</dbReference>
<dbReference type="Pfam" id="PF13180">
    <property type="entry name" value="PDZ_2"/>
    <property type="match status" value="1"/>
</dbReference>
<comment type="caution">
    <text evidence="2">The sequence shown here is derived from an EMBL/GenBank/DDBJ whole genome shotgun (WGS) entry which is preliminary data.</text>
</comment>
<evidence type="ECO:0000259" key="1">
    <source>
        <dbReference type="Pfam" id="PF13180"/>
    </source>
</evidence>
<name>A0A430V1A9_THESC</name>
<dbReference type="SUPFAM" id="SSF50156">
    <property type="entry name" value="PDZ domain-like"/>
    <property type="match status" value="1"/>
</dbReference>